<feature type="region of interest" description="Disordered" evidence="1">
    <location>
        <begin position="78"/>
        <end position="178"/>
    </location>
</feature>
<dbReference type="InterPro" id="IPR055832">
    <property type="entry name" value="DUF7409"/>
</dbReference>
<dbReference type="Proteomes" id="UP000471521">
    <property type="component" value="Unassembled WGS sequence"/>
</dbReference>
<dbReference type="RefSeq" id="WP_325063982.1">
    <property type="nucleotide sequence ID" value="NZ_WUUU01000031.1"/>
</dbReference>
<evidence type="ECO:0000313" key="4">
    <source>
        <dbReference type="Proteomes" id="UP000471521"/>
    </source>
</evidence>
<dbReference type="EMBL" id="WUUU01000031">
    <property type="protein sequence ID" value="MXR20179.1"/>
    <property type="molecule type" value="Genomic_DNA"/>
</dbReference>
<evidence type="ECO:0000313" key="3">
    <source>
        <dbReference type="EMBL" id="MXR20179.1"/>
    </source>
</evidence>
<comment type="caution">
    <text evidence="3">The sequence shown here is derived from an EMBL/GenBank/DDBJ whole genome shotgun (WGS) entry which is preliminary data.</text>
</comment>
<feature type="compositionally biased region" description="Low complexity" evidence="1">
    <location>
        <begin position="92"/>
        <end position="108"/>
    </location>
</feature>
<evidence type="ECO:0000259" key="2">
    <source>
        <dbReference type="Pfam" id="PF24158"/>
    </source>
</evidence>
<gene>
    <name evidence="3" type="ORF">GRX66_06015</name>
</gene>
<keyword evidence="4" id="KW-1185">Reference proteome</keyword>
<reference evidence="3 4" key="1">
    <citation type="submission" date="2019-12" db="EMBL/GenBank/DDBJ databases">
        <title>Isolation and characterization of three novel carbon monoxide-oxidizing members of Halobacteria from salione crusts and soils.</title>
        <authorList>
            <person name="Myers M.R."/>
            <person name="King G.M."/>
        </authorList>
    </citation>
    <scope>NUCLEOTIDE SEQUENCE [LARGE SCALE GENOMIC DNA]</scope>
    <source>
        <strain evidence="3 4">PCN9</strain>
    </source>
</reference>
<protein>
    <recommendedName>
        <fullName evidence="2">DUF7409 domain-containing protein</fullName>
    </recommendedName>
</protein>
<dbReference type="Gene3D" id="1.10.150.20">
    <property type="entry name" value="5' to 3' exonuclease, C-terminal subdomain"/>
    <property type="match status" value="1"/>
</dbReference>
<proteinExistence type="predicted"/>
<dbReference type="AlphaFoldDB" id="A0A6B0SRF8"/>
<sequence length="231" mass="24513">MPADEKPDALESLKFVGPATAAVLEDAGVAASDVENKAVTHAELVDHGVNPGVAARIRREHSLQWSFEGGEDLDQRAEQVRGLQDDEREWVAASYGDDGASADGSGDATAEEAAWRDQPASPGGGDAGGGTAETDDVTAEESAWQSKSWPNGDDEESALERSERAWRQQSTPTPVTVLDEIADGDAKLLARAGVTSVRSLATAHVQRVADSLRISEDLVAAWKESAREHEE</sequence>
<organism evidence="3 4">
    <name type="scientific">Halobacterium bonnevillei</name>
    <dbReference type="NCBI Taxonomy" id="2692200"/>
    <lineage>
        <taxon>Archaea</taxon>
        <taxon>Methanobacteriati</taxon>
        <taxon>Methanobacteriota</taxon>
        <taxon>Stenosarchaea group</taxon>
        <taxon>Halobacteria</taxon>
        <taxon>Halobacteriales</taxon>
        <taxon>Halobacteriaceae</taxon>
        <taxon>Halobacterium</taxon>
    </lineage>
</organism>
<dbReference type="InterPro" id="IPR010995">
    <property type="entry name" value="DNA_repair_Rad51/TF_NusA_a-hlx"/>
</dbReference>
<dbReference type="Pfam" id="PF24158">
    <property type="entry name" value="DUF7409"/>
    <property type="match status" value="1"/>
</dbReference>
<name>A0A6B0SRF8_9EURY</name>
<accession>A0A6B0SRF8</accession>
<evidence type="ECO:0000256" key="1">
    <source>
        <dbReference type="SAM" id="MobiDB-lite"/>
    </source>
</evidence>
<dbReference type="SUPFAM" id="SSF47794">
    <property type="entry name" value="Rad51 N-terminal domain-like"/>
    <property type="match status" value="1"/>
</dbReference>
<dbReference type="GO" id="GO:0000166">
    <property type="term" value="F:nucleotide binding"/>
    <property type="evidence" value="ECO:0007669"/>
    <property type="project" value="InterPro"/>
</dbReference>
<feature type="compositionally biased region" description="Gly residues" evidence="1">
    <location>
        <begin position="122"/>
        <end position="131"/>
    </location>
</feature>
<feature type="domain" description="DUF7409" evidence="2">
    <location>
        <begin position="13"/>
        <end position="59"/>
    </location>
</feature>